<sequence length="79" mass="8812">MRFPAKVLFKPHCQIQPALPDSSRSVECVLVVAGLCLRSLPIRQIENAASEIVQSENVRSENRQGDLERHETSQTQIVG</sequence>
<evidence type="ECO:0000313" key="2">
    <source>
        <dbReference type="EMBL" id="ODA27861.1"/>
    </source>
</evidence>
<dbReference type="AlphaFoldDB" id="A0A1C3E3N6"/>
<organism evidence="2 3">
    <name type="scientific">Planctopirus hydrillae</name>
    <dbReference type="NCBI Taxonomy" id="1841610"/>
    <lineage>
        <taxon>Bacteria</taxon>
        <taxon>Pseudomonadati</taxon>
        <taxon>Planctomycetota</taxon>
        <taxon>Planctomycetia</taxon>
        <taxon>Planctomycetales</taxon>
        <taxon>Planctomycetaceae</taxon>
        <taxon>Planctopirus</taxon>
    </lineage>
</organism>
<evidence type="ECO:0000313" key="3">
    <source>
        <dbReference type="Proteomes" id="UP000094828"/>
    </source>
</evidence>
<dbReference type="EMBL" id="LYDR01000159">
    <property type="protein sequence ID" value="ODA27861.1"/>
    <property type="molecule type" value="Genomic_DNA"/>
</dbReference>
<dbReference type="Proteomes" id="UP000094828">
    <property type="component" value="Unassembled WGS sequence"/>
</dbReference>
<feature type="compositionally biased region" description="Basic and acidic residues" evidence="1">
    <location>
        <begin position="58"/>
        <end position="72"/>
    </location>
</feature>
<reference evidence="2 3" key="1">
    <citation type="submission" date="2016-05" db="EMBL/GenBank/DDBJ databases">
        <title>Genomic and physiological characterization of Planctopirus sp. isolated from fresh water lake.</title>
        <authorList>
            <person name="Subhash Y."/>
            <person name="Ramana C."/>
        </authorList>
    </citation>
    <scope>NUCLEOTIDE SEQUENCE [LARGE SCALE GENOMIC DNA]</scope>
    <source>
        <strain evidence="2 3">JC280</strain>
    </source>
</reference>
<comment type="caution">
    <text evidence="2">The sequence shown here is derived from an EMBL/GenBank/DDBJ whole genome shotgun (WGS) entry which is preliminary data.</text>
</comment>
<dbReference type="RefSeq" id="WP_068853456.1">
    <property type="nucleotide sequence ID" value="NZ_LYDR01000159.1"/>
</dbReference>
<keyword evidence="3" id="KW-1185">Reference proteome</keyword>
<name>A0A1C3E3N6_9PLAN</name>
<accession>A0A1C3E3N6</accession>
<feature type="region of interest" description="Disordered" evidence="1">
    <location>
        <begin position="55"/>
        <end position="79"/>
    </location>
</feature>
<gene>
    <name evidence="2" type="ORF">A6X21_14990</name>
</gene>
<proteinExistence type="predicted"/>
<protein>
    <submittedName>
        <fullName evidence="2">Uncharacterized protein</fullName>
    </submittedName>
</protein>
<dbReference type="STRING" id="1841610.A6X21_14990"/>
<evidence type="ECO:0000256" key="1">
    <source>
        <dbReference type="SAM" id="MobiDB-lite"/>
    </source>
</evidence>